<dbReference type="EMBL" id="BLLK01000069">
    <property type="protein sequence ID" value="GFH60933.1"/>
    <property type="molecule type" value="Genomic_DNA"/>
</dbReference>
<dbReference type="InterPro" id="IPR029058">
    <property type="entry name" value="AB_hydrolase_fold"/>
</dbReference>
<keyword evidence="2" id="KW-1185">Reference proteome</keyword>
<dbReference type="SUPFAM" id="SSF53474">
    <property type="entry name" value="alpha/beta-Hydrolases"/>
    <property type="match status" value="1"/>
</dbReference>
<gene>
    <name evidence="1" type="ORF">CTEN210_17409</name>
</gene>
<reference evidence="1 2" key="1">
    <citation type="journal article" date="2021" name="Sci. Rep.">
        <title>The genome of the diatom Chaetoceros tenuissimus carries an ancient integrated fragment of an extant virus.</title>
        <authorList>
            <person name="Hongo Y."/>
            <person name="Kimura K."/>
            <person name="Takaki Y."/>
            <person name="Yoshida Y."/>
            <person name="Baba S."/>
            <person name="Kobayashi G."/>
            <person name="Nagasaki K."/>
            <person name="Hano T."/>
            <person name="Tomaru Y."/>
        </authorList>
    </citation>
    <scope>NUCLEOTIDE SEQUENCE [LARGE SCALE GENOMIC DNA]</scope>
    <source>
        <strain evidence="1 2">NIES-3715</strain>
    </source>
</reference>
<evidence type="ECO:0000313" key="1">
    <source>
        <dbReference type="EMBL" id="GFH60933.1"/>
    </source>
</evidence>
<organism evidence="1 2">
    <name type="scientific">Chaetoceros tenuissimus</name>
    <dbReference type="NCBI Taxonomy" id="426638"/>
    <lineage>
        <taxon>Eukaryota</taxon>
        <taxon>Sar</taxon>
        <taxon>Stramenopiles</taxon>
        <taxon>Ochrophyta</taxon>
        <taxon>Bacillariophyta</taxon>
        <taxon>Coscinodiscophyceae</taxon>
        <taxon>Chaetocerotophycidae</taxon>
        <taxon>Chaetocerotales</taxon>
        <taxon>Chaetocerotaceae</taxon>
        <taxon>Chaetoceros</taxon>
    </lineage>
</organism>
<dbReference type="PANTHER" id="PTHR31591">
    <property type="entry name" value="UPF0613 PROTEIN PB24D3.06C"/>
    <property type="match status" value="1"/>
</dbReference>
<accession>A0AAD3HFC9</accession>
<comment type="caution">
    <text evidence="1">The sequence shown here is derived from an EMBL/GenBank/DDBJ whole genome shotgun (WGS) entry which is preliminary data.</text>
</comment>
<proteinExistence type="predicted"/>
<sequence length="313" mass="34126">MSPPSVPPISPYGIFSGNLFQYKSFPSLVAFESSPPSKNKCILIGGLSDGLIPTPYTKDLETACHELGWSLVQPMISSSGLGFGHGTLSRDTDELGDLMNYLVHHSSAETFALVGHSTGCQNSVHFMKYGDKELMKKVKLVALQAPVSDREDAMNGPNYESNIAHARKLQAFGQEDEMMPRSAFWAPITAARFLSLQDVGGDDDFFSSDLSDEELALRLRHLGQRGEQIGMKTLVAFSGEDEYVPASIDKKLLLDRLCAAMSGSTSPDADDHCNTESIFPLMIESGNHNLSNEDGDKEIFVEEVKKLLGEALS</sequence>
<dbReference type="AlphaFoldDB" id="A0AAD3HFC9"/>
<dbReference type="InterPro" id="IPR013744">
    <property type="entry name" value="SidJ"/>
</dbReference>
<evidence type="ECO:0008006" key="3">
    <source>
        <dbReference type="Google" id="ProtNLM"/>
    </source>
</evidence>
<name>A0AAD3HFC9_9STRA</name>
<dbReference type="Proteomes" id="UP001054902">
    <property type="component" value="Unassembled WGS sequence"/>
</dbReference>
<dbReference type="Pfam" id="PF08538">
    <property type="entry name" value="DUF1749"/>
    <property type="match status" value="1"/>
</dbReference>
<protein>
    <recommendedName>
        <fullName evidence="3">DUF1749-domain-containing protein</fullName>
    </recommendedName>
</protein>
<dbReference type="PANTHER" id="PTHR31591:SF1">
    <property type="entry name" value="UPF0613 PROTEIN PB24D3.06C"/>
    <property type="match status" value="1"/>
</dbReference>
<dbReference type="Gene3D" id="3.40.50.1820">
    <property type="entry name" value="alpha/beta hydrolase"/>
    <property type="match status" value="1"/>
</dbReference>
<evidence type="ECO:0000313" key="2">
    <source>
        <dbReference type="Proteomes" id="UP001054902"/>
    </source>
</evidence>